<keyword evidence="7" id="KW-0472">Membrane</keyword>
<evidence type="ECO:0000256" key="2">
    <source>
        <dbReference type="ARBA" id="ARBA00022729"/>
    </source>
</evidence>
<evidence type="ECO:0000256" key="6">
    <source>
        <dbReference type="ARBA" id="ARBA00023180"/>
    </source>
</evidence>
<evidence type="ECO:0000313" key="9">
    <source>
        <dbReference type="RefSeq" id="XP_017887380.2"/>
    </source>
</evidence>
<accession>A0AAJ7J8N5</accession>
<dbReference type="GO" id="GO:0016042">
    <property type="term" value="P:lipid catabolic process"/>
    <property type="evidence" value="ECO:0007669"/>
    <property type="project" value="UniProtKB-KW"/>
</dbReference>
<evidence type="ECO:0000256" key="5">
    <source>
        <dbReference type="ARBA" id="ARBA00023098"/>
    </source>
</evidence>
<feature type="transmembrane region" description="Helical" evidence="7">
    <location>
        <begin position="12"/>
        <end position="29"/>
    </location>
</feature>
<keyword evidence="8" id="KW-1185">Reference proteome</keyword>
<dbReference type="SUPFAM" id="SSF53474">
    <property type="entry name" value="alpha/beta-Hydrolases"/>
    <property type="match status" value="1"/>
</dbReference>
<evidence type="ECO:0000256" key="3">
    <source>
        <dbReference type="ARBA" id="ARBA00022801"/>
    </source>
</evidence>
<keyword evidence="7" id="KW-1133">Transmembrane helix</keyword>
<keyword evidence="5" id="KW-0443">Lipid metabolism</keyword>
<comment type="similarity">
    <text evidence="1">Belongs to the AB hydrolase superfamily. Lipase family.</text>
</comment>
<dbReference type="Proteomes" id="UP000694925">
    <property type="component" value="Unplaced"/>
</dbReference>
<dbReference type="KEGG" id="ccal:108629295"/>
<dbReference type="Gene3D" id="3.40.50.1820">
    <property type="entry name" value="alpha/beta hydrolase"/>
    <property type="match status" value="1"/>
</dbReference>
<name>A0AAJ7J8N5_9HYME</name>
<evidence type="ECO:0000313" key="8">
    <source>
        <dbReference type="Proteomes" id="UP000694925"/>
    </source>
</evidence>
<gene>
    <name evidence="9" type="primary">LOC108629295</name>
</gene>
<dbReference type="GeneID" id="108629295"/>
<proteinExistence type="inferred from homology"/>
<dbReference type="FunFam" id="3.40.50.1820:FF:000057">
    <property type="entry name" value="Lipase"/>
    <property type="match status" value="1"/>
</dbReference>
<keyword evidence="6" id="KW-0325">Glycoprotein</keyword>
<evidence type="ECO:0000256" key="7">
    <source>
        <dbReference type="SAM" id="Phobius"/>
    </source>
</evidence>
<dbReference type="InterPro" id="IPR029058">
    <property type="entry name" value="AB_hydrolase_fold"/>
</dbReference>
<reference evidence="9" key="1">
    <citation type="submission" date="2025-08" db="UniProtKB">
        <authorList>
            <consortium name="RefSeq"/>
        </authorList>
    </citation>
    <scope>IDENTIFICATION</scope>
    <source>
        <tissue evidence="9">Whole body</tissue>
    </source>
</reference>
<dbReference type="GO" id="GO:0016787">
    <property type="term" value="F:hydrolase activity"/>
    <property type="evidence" value="ECO:0007669"/>
    <property type="project" value="UniProtKB-KW"/>
</dbReference>
<dbReference type="RefSeq" id="XP_017887380.2">
    <property type="nucleotide sequence ID" value="XM_018031891.2"/>
</dbReference>
<dbReference type="PANTHER" id="PTHR11005">
    <property type="entry name" value="LYSOSOMAL ACID LIPASE-RELATED"/>
    <property type="match status" value="1"/>
</dbReference>
<keyword evidence="7" id="KW-0812">Transmembrane</keyword>
<keyword evidence="4" id="KW-0442">Lipid degradation</keyword>
<sequence>MINYIVQTKQSLLRAYIGYSMGTTAFFVLSSERPQVTRMVQSAYLLAPIAYLQYQKSPVLQHLSLAKDPLKTTFDILSHGEFLQDDVVLRKFMKYICSFNILEEKICSNVFFSIVGFDNKEFDYKLMPKLVNYLPAGGSIKQIVHYAQSIQYGYFRQYDYGRYKNLKIYNSIEPPKYNISRIITPIAMFWGENDWLSTPKDVTRFVKKLPHKPIFYTVPYKKFNHLDFLVAKDVRELVFDKLIDILTNNKLNLHLET</sequence>
<dbReference type="AlphaFoldDB" id="A0AAJ7J8N5"/>
<evidence type="ECO:0000256" key="1">
    <source>
        <dbReference type="ARBA" id="ARBA00010701"/>
    </source>
</evidence>
<keyword evidence="2" id="KW-0732">Signal</keyword>
<evidence type="ECO:0000256" key="4">
    <source>
        <dbReference type="ARBA" id="ARBA00022963"/>
    </source>
</evidence>
<protein>
    <submittedName>
        <fullName evidence="9">Lipase 3-like</fullName>
    </submittedName>
</protein>
<keyword evidence="3" id="KW-0378">Hydrolase</keyword>
<organism evidence="8 9">
    <name type="scientific">Ceratina calcarata</name>
    <dbReference type="NCBI Taxonomy" id="156304"/>
    <lineage>
        <taxon>Eukaryota</taxon>
        <taxon>Metazoa</taxon>
        <taxon>Ecdysozoa</taxon>
        <taxon>Arthropoda</taxon>
        <taxon>Hexapoda</taxon>
        <taxon>Insecta</taxon>
        <taxon>Pterygota</taxon>
        <taxon>Neoptera</taxon>
        <taxon>Endopterygota</taxon>
        <taxon>Hymenoptera</taxon>
        <taxon>Apocrita</taxon>
        <taxon>Aculeata</taxon>
        <taxon>Apoidea</taxon>
        <taxon>Anthophila</taxon>
        <taxon>Apidae</taxon>
        <taxon>Ceratina</taxon>
        <taxon>Zadontomerus</taxon>
    </lineage>
</organism>